<name>A0A1U7HV46_9CHRO</name>
<dbReference type="OrthoDB" id="8926796at2"/>
<evidence type="ECO:0000313" key="1">
    <source>
        <dbReference type="EMBL" id="OKH27483.1"/>
    </source>
</evidence>
<proteinExistence type="predicted"/>
<sequence>MSDNKELDVIDATSPVSDATKEIFVEILLNGGFRYQIKVKSDNPLLRSLIAAFLARTQGKQDSYLFQIPIDENKSSLCFTSDHLVGLVTQPPILLRRKQEFDTE</sequence>
<organism evidence="1 2">
    <name type="scientific">Chroogloeocystis siderophila 5.2 s.c.1</name>
    <dbReference type="NCBI Taxonomy" id="247279"/>
    <lineage>
        <taxon>Bacteria</taxon>
        <taxon>Bacillati</taxon>
        <taxon>Cyanobacteriota</taxon>
        <taxon>Cyanophyceae</taxon>
        <taxon>Oscillatoriophycideae</taxon>
        <taxon>Chroococcales</taxon>
        <taxon>Chroococcaceae</taxon>
        <taxon>Chroogloeocystis</taxon>
    </lineage>
</organism>
<keyword evidence="2" id="KW-1185">Reference proteome</keyword>
<gene>
    <name evidence="1" type="ORF">NIES1031_09410</name>
</gene>
<dbReference type="AlphaFoldDB" id="A0A1U7HV46"/>
<dbReference type="Proteomes" id="UP000185984">
    <property type="component" value="Unassembled WGS sequence"/>
</dbReference>
<dbReference type="RefSeq" id="WP_073549143.1">
    <property type="nucleotide sequence ID" value="NZ_CAWMVK010000040.1"/>
</dbReference>
<accession>A0A1U7HV46</accession>
<dbReference type="STRING" id="247279.NIES1031_09410"/>
<dbReference type="EMBL" id="MRCC01000006">
    <property type="protein sequence ID" value="OKH27483.1"/>
    <property type="molecule type" value="Genomic_DNA"/>
</dbReference>
<comment type="caution">
    <text evidence="1">The sequence shown here is derived from an EMBL/GenBank/DDBJ whole genome shotgun (WGS) entry which is preliminary data.</text>
</comment>
<evidence type="ECO:0000313" key="2">
    <source>
        <dbReference type="Proteomes" id="UP000185984"/>
    </source>
</evidence>
<protein>
    <submittedName>
        <fullName evidence="1">Uncharacterized protein</fullName>
    </submittedName>
</protein>
<reference evidence="1 2" key="1">
    <citation type="submission" date="2016-11" db="EMBL/GenBank/DDBJ databases">
        <title>Draft Genome Sequences of Nine Cyanobacterial Strains from Diverse Habitats.</title>
        <authorList>
            <person name="Zhu T."/>
            <person name="Hou S."/>
            <person name="Lu X."/>
            <person name="Hess W.R."/>
        </authorList>
    </citation>
    <scope>NUCLEOTIDE SEQUENCE [LARGE SCALE GENOMIC DNA]</scope>
    <source>
        <strain evidence="1 2">5.2 s.c.1</strain>
    </source>
</reference>